<dbReference type="RefSeq" id="WP_093534450.1">
    <property type="nucleotide sequence ID" value="NZ_CP183885.1"/>
</dbReference>
<sequence length="61" mass="6906">MKNTELINEIDNLSDTYCNGCFIRTQLRKESGKTIAYRFCIEQCTVGESIKQIGSKLKGSK</sequence>
<dbReference type="InterPro" id="IPR019718">
    <property type="entry name" value="DUF2602"/>
</dbReference>
<dbReference type="OrthoDB" id="2454446at2"/>
<accession>A0A1I5VIF1</accession>
<gene>
    <name evidence="1" type="ORF">SAMN05421670_0835</name>
</gene>
<keyword evidence="2" id="KW-1185">Reference proteome</keyword>
<dbReference type="Proteomes" id="UP000198734">
    <property type="component" value="Unassembled WGS sequence"/>
</dbReference>
<protein>
    <recommendedName>
        <fullName evidence="3">Zinc-finger domain-containing protein</fullName>
    </recommendedName>
</protein>
<name>A0A1I5VIF1_9BACI</name>
<evidence type="ECO:0008006" key="3">
    <source>
        <dbReference type="Google" id="ProtNLM"/>
    </source>
</evidence>
<reference evidence="2" key="1">
    <citation type="submission" date="2016-10" db="EMBL/GenBank/DDBJ databases">
        <authorList>
            <person name="Varghese N."/>
            <person name="Submissions S."/>
        </authorList>
    </citation>
    <scope>NUCLEOTIDE SEQUENCE [LARGE SCALE GENOMIC DNA]</scope>
    <source>
        <strain evidence="2">DSM 11706</strain>
    </source>
</reference>
<dbReference type="AlphaFoldDB" id="A0A1I5VIF1"/>
<proteinExistence type="predicted"/>
<dbReference type="STRING" id="126156.SAMN05421670_0835"/>
<evidence type="ECO:0000313" key="2">
    <source>
        <dbReference type="Proteomes" id="UP000198734"/>
    </source>
</evidence>
<evidence type="ECO:0000313" key="1">
    <source>
        <dbReference type="EMBL" id="SFQ07338.1"/>
    </source>
</evidence>
<organism evidence="1 2">
    <name type="scientific">Psychrobacillus psychrotolerans</name>
    <dbReference type="NCBI Taxonomy" id="126156"/>
    <lineage>
        <taxon>Bacteria</taxon>
        <taxon>Bacillati</taxon>
        <taxon>Bacillota</taxon>
        <taxon>Bacilli</taxon>
        <taxon>Bacillales</taxon>
        <taxon>Bacillaceae</taxon>
        <taxon>Psychrobacillus</taxon>
    </lineage>
</organism>
<dbReference type="EMBL" id="FOXU01000001">
    <property type="protein sequence ID" value="SFQ07338.1"/>
    <property type="molecule type" value="Genomic_DNA"/>
</dbReference>
<dbReference type="Pfam" id="PF10782">
    <property type="entry name" value="zf-C2HCIx2C"/>
    <property type="match status" value="1"/>
</dbReference>